<evidence type="ECO:0008006" key="3">
    <source>
        <dbReference type="Google" id="ProtNLM"/>
    </source>
</evidence>
<comment type="caution">
    <text evidence="1">The sequence shown here is derived from an EMBL/GenBank/DDBJ whole genome shotgun (WGS) entry which is preliminary data.</text>
</comment>
<organism evidence="1 2">
    <name type="scientific">Jeongeupia chitinilytica</name>
    <dbReference type="NCBI Taxonomy" id="1041641"/>
    <lineage>
        <taxon>Bacteria</taxon>
        <taxon>Pseudomonadati</taxon>
        <taxon>Pseudomonadota</taxon>
        <taxon>Betaproteobacteria</taxon>
        <taxon>Neisseriales</taxon>
        <taxon>Chitinibacteraceae</taxon>
        <taxon>Jeongeupia</taxon>
    </lineage>
</organism>
<keyword evidence="2" id="KW-1185">Reference proteome</keyword>
<accession>A0ABQ3GW66</accession>
<gene>
    <name evidence="1" type="ORF">GCM10007350_00690</name>
</gene>
<evidence type="ECO:0000313" key="1">
    <source>
        <dbReference type="EMBL" id="GHD55272.1"/>
    </source>
</evidence>
<evidence type="ECO:0000313" key="2">
    <source>
        <dbReference type="Proteomes" id="UP000604737"/>
    </source>
</evidence>
<sequence>MGMIRALLWTSLLLVLVALALLAGVFFGKRLADTDAVTQEARIAALGRELRQSRAEVKALHGELAALASSASEVDASVTTASATAQLQPQRARPAEPAYRRFGNTSCTLAVGDGKIDEGCAELRRISASVPQASGR</sequence>
<protein>
    <recommendedName>
        <fullName evidence="3">DUF2802 domain-containing protein</fullName>
    </recommendedName>
</protein>
<proteinExistence type="predicted"/>
<dbReference type="Proteomes" id="UP000604737">
    <property type="component" value="Unassembled WGS sequence"/>
</dbReference>
<name>A0ABQ3GW66_9NEIS</name>
<dbReference type="EMBL" id="BMYO01000001">
    <property type="protein sequence ID" value="GHD55272.1"/>
    <property type="molecule type" value="Genomic_DNA"/>
</dbReference>
<reference evidence="2" key="1">
    <citation type="journal article" date="2019" name="Int. J. Syst. Evol. Microbiol.">
        <title>The Global Catalogue of Microorganisms (GCM) 10K type strain sequencing project: providing services to taxonomists for standard genome sequencing and annotation.</title>
        <authorList>
            <consortium name="The Broad Institute Genomics Platform"/>
            <consortium name="The Broad Institute Genome Sequencing Center for Infectious Disease"/>
            <person name="Wu L."/>
            <person name="Ma J."/>
        </authorList>
    </citation>
    <scope>NUCLEOTIDE SEQUENCE [LARGE SCALE GENOMIC DNA]</scope>
    <source>
        <strain evidence="2">KCTC 23701</strain>
    </source>
</reference>